<dbReference type="GO" id="GO:0006355">
    <property type="term" value="P:regulation of DNA-templated transcription"/>
    <property type="evidence" value="ECO:0007669"/>
    <property type="project" value="InterPro"/>
</dbReference>
<dbReference type="GO" id="GO:0003677">
    <property type="term" value="F:DNA binding"/>
    <property type="evidence" value="ECO:0007669"/>
    <property type="project" value="InterPro"/>
</dbReference>
<sequence length="372" mass="40709">MSRLSEIHTSLSRAAVDPEAWQGVTDTIAASFPGARSAMMGYDVTMERSIPAVYTGYDPAFVDSYNALFGDRNPYLPGWTSLPAGRIAHSMAVLPEEEVLRTEYWADWLRPQGDLRNAVATVLTRDPGRTFLFNCQIELKAAPRVTRPVARTMRDLVPLLCHTLEINRMMLGLRLDAVLLRQGVEPARAATLLLSEQGSILFANARAAVLLAEGRVLRHDLRGRLELPPAGAMVRLEGALRRMTRPADLTFQLGQGPEATEMRLMPVTAETVAELELPLVLQAPPPALLVVARAAPLPCDETAPLRERLRLTQAEAEVALALAEGATLAEIAERRGVSLLTVRDQVRSAMGKAEVHRQSGLVRAVTELRRPG</sequence>
<dbReference type="AlphaFoldDB" id="A0A5C4N9J6"/>
<dbReference type="Proteomes" id="UP000305709">
    <property type="component" value="Unassembled WGS sequence"/>
</dbReference>
<dbReference type="EMBL" id="VDFV01000080">
    <property type="protein sequence ID" value="TNC60462.1"/>
    <property type="molecule type" value="Genomic_DNA"/>
</dbReference>
<evidence type="ECO:0000313" key="3">
    <source>
        <dbReference type="Proteomes" id="UP000305709"/>
    </source>
</evidence>
<reference evidence="2 3" key="1">
    <citation type="submission" date="2019-06" db="EMBL/GenBank/DDBJ databases">
        <authorList>
            <person name="Jiang L."/>
        </authorList>
    </citation>
    <scope>NUCLEOTIDE SEQUENCE [LARGE SCALE GENOMIC DNA]</scope>
    <source>
        <strain evidence="2 3">YIM 48858</strain>
    </source>
</reference>
<keyword evidence="3" id="KW-1185">Reference proteome</keyword>
<organism evidence="2 3">
    <name type="scientific">Rubellimicrobium roseum</name>
    <dbReference type="NCBI Taxonomy" id="687525"/>
    <lineage>
        <taxon>Bacteria</taxon>
        <taxon>Pseudomonadati</taxon>
        <taxon>Pseudomonadota</taxon>
        <taxon>Alphaproteobacteria</taxon>
        <taxon>Rhodobacterales</taxon>
        <taxon>Roseobacteraceae</taxon>
        <taxon>Rubellimicrobium</taxon>
    </lineage>
</organism>
<accession>A0A5C4N9J6</accession>
<name>A0A5C4N9J6_9RHOB</name>
<evidence type="ECO:0000259" key="1">
    <source>
        <dbReference type="SMART" id="SM00421"/>
    </source>
</evidence>
<dbReference type="OrthoDB" id="4457864at2"/>
<protein>
    <recommendedName>
        <fullName evidence="1">HTH luxR-type domain-containing protein</fullName>
    </recommendedName>
</protein>
<gene>
    <name evidence="2" type="ORF">FHG71_22060</name>
</gene>
<dbReference type="SUPFAM" id="SSF46894">
    <property type="entry name" value="C-terminal effector domain of the bipartite response regulators"/>
    <property type="match status" value="1"/>
</dbReference>
<dbReference type="InterPro" id="IPR016032">
    <property type="entry name" value="Sig_transdc_resp-reg_C-effctor"/>
</dbReference>
<dbReference type="SMART" id="SM00421">
    <property type="entry name" value="HTH_LUXR"/>
    <property type="match status" value="1"/>
</dbReference>
<proteinExistence type="predicted"/>
<evidence type="ECO:0000313" key="2">
    <source>
        <dbReference type="EMBL" id="TNC60462.1"/>
    </source>
</evidence>
<feature type="domain" description="HTH luxR-type" evidence="1">
    <location>
        <begin position="308"/>
        <end position="365"/>
    </location>
</feature>
<dbReference type="InterPro" id="IPR036388">
    <property type="entry name" value="WH-like_DNA-bd_sf"/>
</dbReference>
<dbReference type="InterPro" id="IPR000792">
    <property type="entry name" value="Tscrpt_reg_LuxR_C"/>
</dbReference>
<dbReference type="Gene3D" id="1.10.10.10">
    <property type="entry name" value="Winged helix-like DNA-binding domain superfamily/Winged helix DNA-binding domain"/>
    <property type="match status" value="1"/>
</dbReference>
<dbReference type="RefSeq" id="WP_139083868.1">
    <property type="nucleotide sequence ID" value="NZ_VDFV01000080.1"/>
</dbReference>
<comment type="caution">
    <text evidence="2">The sequence shown here is derived from an EMBL/GenBank/DDBJ whole genome shotgun (WGS) entry which is preliminary data.</text>
</comment>